<feature type="compositionally biased region" description="Low complexity" evidence="1">
    <location>
        <begin position="27"/>
        <end position="38"/>
    </location>
</feature>
<dbReference type="GO" id="GO:0071763">
    <property type="term" value="P:nuclear membrane organization"/>
    <property type="evidence" value="ECO:0007669"/>
    <property type="project" value="TreeGrafter"/>
</dbReference>
<feature type="compositionally biased region" description="Polar residues" evidence="1">
    <location>
        <begin position="279"/>
        <end position="303"/>
    </location>
</feature>
<dbReference type="GO" id="GO:0005635">
    <property type="term" value="C:nuclear envelope"/>
    <property type="evidence" value="ECO:0007669"/>
    <property type="project" value="TreeGrafter"/>
</dbReference>
<dbReference type="GO" id="GO:0016973">
    <property type="term" value="P:poly(A)+ mRNA export from nucleus"/>
    <property type="evidence" value="ECO:0007669"/>
    <property type="project" value="TreeGrafter"/>
</dbReference>
<dbReference type="Pfam" id="PF08295">
    <property type="entry name" value="Sin3_corepress"/>
    <property type="match status" value="1"/>
</dbReference>
<dbReference type="PANTHER" id="PTHR33416:SF20">
    <property type="entry name" value="NUCLEAR PORE COMPLEX PROTEIN NUP1"/>
    <property type="match status" value="1"/>
</dbReference>
<dbReference type="PANTHER" id="PTHR33416">
    <property type="entry name" value="NUCLEAR PORE COMPLEX PROTEIN NUP1"/>
    <property type="match status" value="1"/>
</dbReference>
<protein>
    <recommendedName>
        <fullName evidence="2">Histone deacetylase interacting domain-containing protein</fullName>
    </recommendedName>
</protein>
<sequence length="479" mass="52614">MANKEFTGGAGGKFESKVLRTTPYDPPTIKNPNPNPNNTSKLGFISRLIYAVTCGFWTGTNEEQRNTGASEPKGWNLANISAAEISDLETMLKQKTFTRYEIERLIRLGEGDKANISNASHVLRLKASTSGPLNKHSEKTENFHAVISTPRAFEEDVTSPVELAKARSHGRSAMYRMARAPYYRGPSTLSKKPAWELEGSNGSKMAGKSMSSVLDNLGSCGPIHRIQRKANLHPTPSLKSSQPARELEGSNGSKMAGKHKRSVLDDLGSGGPMGRTRQKANLLSTPSLISSQPASGLERSNGSKMAGKRKHFVLDDPGSGGPVCRTRQKSNPYSQGSSLSKHKSEFDSSAQRLLLSSEPKQKASKAIVENGETRMRNSGYAFVPIKSTQKASKAIITSGSEDYSFKHMRRNQYEESLFRCEDDRPIPFPTILEKLSLTDANYGPVRRFYIEIPEDNAIPITLQQSMISESPPENVFCLK</sequence>
<name>A0A6L2NV10_TANCI</name>
<feature type="non-terminal residue" evidence="3">
    <location>
        <position position="479"/>
    </location>
</feature>
<feature type="compositionally biased region" description="Polar residues" evidence="1">
    <location>
        <begin position="329"/>
        <end position="339"/>
    </location>
</feature>
<organism evidence="3">
    <name type="scientific">Tanacetum cinerariifolium</name>
    <name type="common">Dalmatian daisy</name>
    <name type="synonym">Chrysanthemum cinerariifolium</name>
    <dbReference type="NCBI Taxonomy" id="118510"/>
    <lineage>
        <taxon>Eukaryota</taxon>
        <taxon>Viridiplantae</taxon>
        <taxon>Streptophyta</taxon>
        <taxon>Embryophyta</taxon>
        <taxon>Tracheophyta</taxon>
        <taxon>Spermatophyta</taxon>
        <taxon>Magnoliopsida</taxon>
        <taxon>eudicotyledons</taxon>
        <taxon>Gunneridae</taxon>
        <taxon>Pentapetalae</taxon>
        <taxon>asterids</taxon>
        <taxon>campanulids</taxon>
        <taxon>Asterales</taxon>
        <taxon>Asteraceae</taxon>
        <taxon>Asteroideae</taxon>
        <taxon>Anthemideae</taxon>
        <taxon>Anthemidinae</taxon>
        <taxon>Tanacetum</taxon>
    </lineage>
</organism>
<proteinExistence type="predicted"/>
<feature type="region of interest" description="Disordered" evidence="1">
    <location>
        <begin position="1"/>
        <end position="38"/>
    </location>
</feature>
<evidence type="ECO:0000313" key="3">
    <source>
        <dbReference type="EMBL" id="GEU89447.1"/>
    </source>
</evidence>
<evidence type="ECO:0000256" key="1">
    <source>
        <dbReference type="SAM" id="MobiDB-lite"/>
    </source>
</evidence>
<comment type="caution">
    <text evidence="3">The sequence shown here is derived from an EMBL/GenBank/DDBJ whole genome shotgun (WGS) entry which is preliminary data.</text>
</comment>
<dbReference type="SMART" id="SM00761">
    <property type="entry name" value="HDAC_interact"/>
    <property type="match status" value="1"/>
</dbReference>
<dbReference type="InterPro" id="IPR013194">
    <property type="entry name" value="HDAC_interact_dom"/>
</dbReference>
<accession>A0A6L2NV10</accession>
<dbReference type="AlphaFoldDB" id="A0A6L2NV10"/>
<dbReference type="EMBL" id="BKCJ010009967">
    <property type="protein sequence ID" value="GEU89447.1"/>
    <property type="molecule type" value="Genomic_DNA"/>
</dbReference>
<gene>
    <name evidence="3" type="ORF">Tci_061425</name>
</gene>
<evidence type="ECO:0000259" key="2">
    <source>
        <dbReference type="SMART" id="SM00761"/>
    </source>
</evidence>
<feature type="domain" description="Histone deacetylase interacting" evidence="2">
    <location>
        <begin position="374"/>
        <end position="459"/>
    </location>
</feature>
<feature type="region of interest" description="Disordered" evidence="1">
    <location>
        <begin position="229"/>
        <end position="371"/>
    </location>
</feature>
<reference evidence="3" key="1">
    <citation type="journal article" date="2019" name="Sci. Rep.">
        <title>Draft genome of Tanacetum cinerariifolium, the natural source of mosquito coil.</title>
        <authorList>
            <person name="Yamashiro T."/>
            <person name="Shiraishi A."/>
            <person name="Satake H."/>
            <person name="Nakayama K."/>
        </authorList>
    </citation>
    <scope>NUCLEOTIDE SEQUENCE</scope>
</reference>